<dbReference type="InterPro" id="IPR010359">
    <property type="entry name" value="IrrE_HExxH"/>
</dbReference>
<dbReference type="Pfam" id="PF06114">
    <property type="entry name" value="Peptidase_M78"/>
    <property type="match status" value="1"/>
</dbReference>
<dbReference type="OrthoDB" id="581382at2"/>
<evidence type="ECO:0000313" key="3">
    <source>
        <dbReference type="Proteomes" id="UP000294902"/>
    </source>
</evidence>
<accession>A0A4R3MK04</accession>
<dbReference type="PANTHER" id="PTHR43236">
    <property type="entry name" value="ANTITOXIN HIGA1"/>
    <property type="match status" value="1"/>
</dbReference>
<dbReference type="AlphaFoldDB" id="A0A4R3MK04"/>
<reference evidence="2 3" key="1">
    <citation type="submission" date="2019-03" db="EMBL/GenBank/DDBJ databases">
        <title>Genomic Encyclopedia of Type Strains, Phase IV (KMG-IV): sequencing the most valuable type-strain genomes for metagenomic binning, comparative biology and taxonomic classification.</title>
        <authorList>
            <person name="Goeker M."/>
        </authorList>
    </citation>
    <scope>NUCLEOTIDE SEQUENCE [LARGE SCALE GENOMIC DNA]</scope>
    <source>
        <strain evidence="2 3">DSM 24629</strain>
    </source>
</reference>
<evidence type="ECO:0000259" key="1">
    <source>
        <dbReference type="Pfam" id="PF06114"/>
    </source>
</evidence>
<dbReference type="EMBL" id="SMAL01000005">
    <property type="protein sequence ID" value="TCT14605.1"/>
    <property type="molecule type" value="Genomic_DNA"/>
</dbReference>
<organism evidence="2 3">
    <name type="scientific">Natranaerovirga pectinivora</name>
    <dbReference type="NCBI Taxonomy" id="682400"/>
    <lineage>
        <taxon>Bacteria</taxon>
        <taxon>Bacillati</taxon>
        <taxon>Bacillota</taxon>
        <taxon>Clostridia</taxon>
        <taxon>Lachnospirales</taxon>
        <taxon>Natranaerovirgaceae</taxon>
        <taxon>Natranaerovirga</taxon>
    </lineage>
</organism>
<name>A0A4R3MK04_9FIRM</name>
<comment type="caution">
    <text evidence="2">The sequence shown here is derived from an EMBL/GenBank/DDBJ whole genome shotgun (WGS) entry which is preliminary data.</text>
</comment>
<dbReference type="RefSeq" id="WP_132252205.1">
    <property type="nucleotide sequence ID" value="NZ_SMAL01000005.1"/>
</dbReference>
<protein>
    <submittedName>
        <fullName evidence="2">Uncharacterized protein DUF955</fullName>
    </submittedName>
</protein>
<evidence type="ECO:0000313" key="2">
    <source>
        <dbReference type="EMBL" id="TCT14605.1"/>
    </source>
</evidence>
<gene>
    <name evidence="2" type="ORF">EDC18_10586</name>
</gene>
<keyword evidence="3" id="KW-1185">Reference proteome</keyword>
<dbReference type="PANTHER" id="PTHR43236:SF1">
    <property type="entry name" value="BLL7220 PROTEIN"/>
    <property type="match status" value="1"/>
</dbReference>
<proteinExistence type="predicted"/>
<dbReference type="Proteomes" id="UP000294902">
    <property type="component" value="Unassembled WGS sequence"/>
</dbReference>
<dbReference type="InterPro" id="IPR052345">
    <property type="entry name" value="Rad_response_metalloprotease"/>
</dbReference>
<sequence>MYSPTYRTKKNGVPILSKSEIDYIAEQFILDYKPEAMKTPMEIDIDDFVLNYLGLKQDFHYLSHNGVYLGMTVFNDTNKVPVYVPETNSAEYISAKARTVIIDNNLLDDGQEPRYRYTMGHESGHDIFHSQYFAYDPNQLSLFENEVEPMIQCRAVAANGKAKPTRKWDDKDSMEWQANYFSSAMLMPKKMVIQLIRSLTYCSDVFWRNLTYTNEMVNVFNVSYQAAEYRLKELGIIHKEYCR</sequence>
<feature type="domain" description="IrrE N-terminal-like" evidence="1">
    <location>
        <begin position="166"/>
        <end position="232"/>
    </location>
</feature>